<proteinExistence type="predicted"/>
<name>A0ACC6MQD5_MYCPF</name>
<dbReference type="EMBL" id="JAOXLN010000081">
    <property type="protein sequence ID" value="MDZ5089171.1"/>
    <property type="molecule type" value="Genomic_DNA"/>
</dbReference>
<evidence type="ECO:0000313" key="2">
    <source>
        <dbReference type="Proteomes" id="UP001289645"/>
    </source>
</evidence>
<accession>A0ACC6MQD5</accession>
<comment type="caution">
    <text evidence="1">The sequence shown here is derived from an EMBL/GenBank/DDBJ whole genome shotgun (WGS) entry which is preliminary data.</text>
</comment>
<keyword evidence="2" id="KW-1185">Reference proteome</keyword>
<protein>
    <submittedName>
        <fullName evidence="1">Uncharacterized protein</fullName>
    </submittedName>
</protein>
<reference evidence="1 2" key="1">
    <citation type="journal article" date="2021" name="Chemosphere">
        <title>Bioballs carrying a syntrophic Rhodococcus and Mycolicibacterium consortium for simultaneous sorption and biodegradation of fuel oil in contaminated freshwater.</title>
        <authorList>
            <person name="Naloka K."/>
            <person name="Polrit D."/>
            <person name="Muangchinda C."/>
            <person name="Thoetkiattikul H."/>
            <person name="Pinyakong O."/>
        </authorList>
    </citation>
    <scope>NUCLEOTIDE SEQUENCE [LARGE SCALE GENOMIC DNA]</scope>
    <source>
        <strain evidence="1 2">J101</strain>
    </source>
</reference>
<dbReference type="Proteomes" id="UP001289645">
    <property type="component" value="Unassembled WGS sequence"/>
</dbReference>
<organism evidence="1 2">
    <name type="scientific">Mycolicibacterium parafortuitum</name>
    <name type="common">Mycobacterium parafortuitum</name>
    <dbReference type="NCBI Taxonomy" id="39692"/>
    <lineage>
        <taxon>Bacteria</taxon>
        <taxon>Bacillati</taxon>
        <taxon>Actinomycetota</taxon>
        <taxon>Actinomycetes</taxon>
        <taxon>Mycobacteriales</taxon>
        <taxon>Mycobacteriaceae</taxon>
        <taxon>Mycolicibacterium</taxon>
    </lineage>
</organism>
<sequence length="202" mass="21561">MTGYDLAEPGEREDRRKHLELVASVVGRMASSSAQAKGWSITLAGAAFGVAVIRDNAVFILLGIVGLCAFAVIDAHYLNVERTFRDLHDAIVANTVEPLSMETKNLPKASKNESYASWSIKYFYGPLIAAGLLLFVYSLCHEKENEAPREQTVKVTVTVTPAEIPSPAPTAPATSAVPSPSISQPVPPPTTTTVLPEQGPTS</sequence>
<evidence type="ECO:0000313" key="1">
    <source>
        <dbReference type="EMBL" id="MDZ5089171.1"/>
    </source>
</evidence>
<gene>
    <name evidence="1" type="ORF">OHX15_27640</name>
</gene>